<evidence type="ECO:0000256" key="7">
    <source>
        <dbReference type="ARBA" id="ARBA00022605"/>
    </source>
</evidence>
<comment type="cofactor">
    <cofactor evidence="1 15">
        <name>Mg(2+)</name>
        <dbReference type="ChEBI" id="CHEBI:18420"/>
    </cofactor>
</comment>
<dbReference type="GO" id="GO:0000162">
    <property type="term" value="P:L-tryptophan biosynthetic process"/>
    <property type="evidence" value="ECO:0007669"/>
    <property type="project" value="UniProtKB-UniPathway"/>
</dbReference>
<reference evidence="18 19" key="1">
    <citation type="submission" date="2020-08" db="EMBL/GenBank/DDBJ databases">
        <title>Genomic Encyclopedia of Type Strains, Phase IV (KMG-IV): sequencing the most valuable type-strain genomes for metagenomic binning, comparative biology and taxonomic classification.</title>
        <authorList>
            <person name="Goeker M."/>
        </authorList>
    </citation>
    <scope>NUCLEOTIDE SEQUENCE [LARGE SCALE GENOMIC DNA]</scope>
    <source>
        <strain evidence="18 19">DSM 21458</strain>
    </source>
</reference>
<evidence type="ECO:0000256" key="3">
    <source>
        <dbReference type="ARBA" id="ARBA00009562"/>
    </source>
</evidence>
<evidence type="ECO:0000256" key="1">
    <source>
        <dbReference type="ARBA" id="ARBA00001946"/>
    </source>
</evidence>
<name>A0A841HYK0_9DEIO</name>
<keyword evidence="19" id="KW-1185">Reference proteome</keyword>
<evidence type="ECO:0000256" key="12">
    <source>
        <dbReference type="ARBA" id="ARBA00023239"/>
    </source>
</evidence>
<dbReference type="InterPro" id="IPR019999">
    <property type="entry name" value="Anth_synth_I-like"/>
</dbReference>
<comment type="pathway">
    <text evidence="2 15">Amino-acid biosynthesis; L-tryptophan biosynthesis; L-tryptophan from chorismate: step 1/5.</text>
</comment>
<dbReference type="Proteomes" id="UP000569951">
    <property type="component" value="Unassembled WGS sequence"/>
</dbReference>
<feature type="domain" description="Chorismate-utilising enzyme C-terminal" evidence="16">
    <location>
        <begin position="199"/>
        <end position="452"/>
    </location>
</feature>
<dbReference type="SUPFAM" id="SSF56322">
    <property type="entry name" value="ADC synthase"/>
    <property type="match status" value="1"/>
</dbReference>
<dbReference type="RefSeq" id="WP_183985898.1">
    <property type="nucleotide sequence ID" value="NZ_JACHHG010000004.1"/>
</dbReference>
<dbReference type="Gene3D" id="3.60.120.10">
    <property type="entry name" value="Anthranilate synthase"/>
    <property type="match status" value="1"/>
</dbReference>
<evidence type="ECO:0000313" key="19">
    <source>
        <dbReference type="Proteomes" id="UP000569951"/>
    </source>
</evidence>
<dbReference type="GO" id="GO:0004049">
    <property type="term" value="F:anthranilate synthase activity"/>
    <property type="evidence" value="ECO:0007669"/>
    <property type="project" value="UniProtKB-EC"/>
</dbReference>
<dbReference type="EC" id="4.1.3.27" evidence="5 15"/>
<evidence type="ECO:0000256" key="6">
    <source>
        <dbReference type="ARBA" id="ARBA00020653"/>
    </source>
</evidence>
<keyword evidence="8 15" id="KW-0479">Metal-binding</keyword>
<comment type="similarity">
    <text evidence="3 15">Belongs to the anthranilate synthase component I family.</text>
</comment>
<evidence type="ECO:0000256" key="9">
    <source>
        <dbReference type="ARBA" id="ARBA00022822"/>
    </source>
</evidence>
<keyword evidence="10 15" id="KW-0460">Magnesium</keyword>
<evidence type="ECO:0000313" key="18">
    <source>
        <dbReference type="EMBL" id="MBB6097956.1"/>
    </source>
</evidence>
<comment type="catalytic activity">
    <reaction evidence="14 15">
        <text>chorismate + L-glutamine = anthranilate + pyruvate + L-glutamate + H(+)</text>
        <dbReference type="Rhea" id="RHEA:21732"/>
        <dbReference type="ChEBI" id="CHEBI:15361"/>
        <dbReference type="ChEBI" id="CHEBI:15378"/>
        <dbReference type="ChEBI" id="CHEBI:16567"/>
        <dbReference type="ChEBI" id="CHEBI:29748"/>
        <dbReference type="ChEBI" id="CHEBI:29985"/>
        <dbReference type="ChEBI" id="CHEBI:58359"/>
        <dbReference type="EC" id="4.1.3.27"/>
    </reaction>
</comment>
<dbReference type="UniPathway" id="UPA00035">
    <property type="reaction ID" value="UER00040"/>
</dbReference>
<evidence type="ECO:0000256" key="4">
    <source>
        <dbReference type="ARBA" id="ARBA00011575"/>
    </source>
</evidence>
<dbReference type="InterPro" id="IPR015890">
    <property type="entry name" value="Chorismate_C"/>
</dbReference>
<dbReference type="AlphaFoldDB" id="A0A841HYK0"/>
<dbReference type="EMBL" id="JACHHG010000004">
    <property type="protein sequence ID" value="MBB6097956.1"/>
    <property type="molecule type" value="Genomic_DNA"/>
</dbReference>
<accession>A0A841HYK0</accession>
<keyword evidence="11 15" id="KW-0057">Aromatic amino acid biosynthesis</keyword>
<dbReference type="NCBIfam" id="TIGR00564">
    <property type="entry name" value="trpE_most"/>
    <property type="match status" value="1"/>
</dbReference>
<evidence type="ECO:0000256" key="10">
    <source>
        <dbReference type="ARBA" id="ARBA00022842"/>
    </source>
</evidence>
<comment type="caution">
    <text evidence="18">The sequence shown here is derived from an EMBL/GenBank/DDBJ whole genome shotgun (WGS) entry which is preliminary data.</text>
</comment>
<evidence type="ECO:0000256" key="15">
    <source>
        <dbReference type="RuleBase" id="RU364045"/>
    </source>
</evidence>
<keyword evidence="12 15" id="KW-0456">Lyase</keyword>
<keyword evidence="7 15" id="KW-0028">Amino-acid biosynthesis</keyword>
<evidence type="ECO:0000256" key="5">
    <source>
        <dbReference type="ARBA" id="ARBA00012266"/>
    </source>
</evidence>
<dbReference type="PRINTS" id="PR00095">
    <property type="entry name" value="ANTSNTHASEI"/>
</dbReference>
<evidence type="ECO:0000256" key="14">
    <source>
        <dbReference type="ARBA" id="ARBA00047683"/>
    </source>
</evidence>
<keyword evidence="9 15" id="KW-0822">Tryptophan biosynthesis</keyword>
<dbReference type="PANTHER" id="PTHR11236:SF48">
    <property type="entry name" value="ISOCHORISMATE SYNTHASE MENF"/>
    <property type="match status" value="1"/>
</dbReference>
<comment type="subunit">
    <text evidence="4 15">Heterotetramer consisting of two non-identical subunits: a beta subunit (TrpG) and a large alpha subunit (TrpE).</text>
</comment>
<dbReference type="InterPro" id="IPR005801">
    <property type="entry name" value="ADC_synthase"/>
</dbReference>
<dbReference type="PANTHER" id="PTHR11236">
    <property type="entry name" value="AMINOBENZOATE/ANTHRANILATE SYNTHASE"/>
    <property type="match status" value="1"/>
</dbReference>
<feature type="domain" description="Anthranilate synthase component I N-terminal" evidence="17">
    <location>
        <begin position="11"/>
        <end position="151"/>
    </location>
</feature>
<evidence type="ECO:0000256" key="11">
    <source>
        <dbReference type="ARBA" id="ARBA00023141"/>
    </source>
</evidence>
<evidence type="ECO:0000259" key="16">
    <source>
        <dbReference type="Pfam" id="PF00425"/>
    </source>
</evidence>
<comment type="function">
    <text evidence="13 15">Part of a heterotetrameric complex that catalyzes the two-step biosynthesis of anthranilate, an intermediate in the biosynthesis of L-tryptophan. In the first step, the glutamine-binding beta subunit (TrpG) of anthranilate synthase (AS) provides the glutamine amidotransferase activity which generates ammonia as a substrate that, along with chorismate, is used in the second step, catalyzed by the large alpha subunit of AS (TrpE) to produce anthranilate. In the absence of TrpG, TrpE can synthesize anthranilate directly from chorismate and high concentrations of ammonia.</text>
</comment>
<proteinExistence type="inferred from homology"/>
<dbReference type="Pfam" id="PF04715">
    <property type="entry name" value="Anth_synt_I_N"/>
    <property type="match status" value="1"/>
</dbReference>
<evidence type="ECO:0000256" key="2">
    <source>
        <dbReference type="ARBA" id="ARBA00004873"/>
    </source>
</evidence>
<evidence type="ECO:0000256" key="13">
    <source>
        <dbReference type="ARBA" id="ARBA00025634"/>
    </source>
</evidence>
<evidence type="ECO:0000259" key="17">
    <source>
        <dbReference type="Pfam" id="PF04715"/>
    </source>
</evidence>
<gene>
    <name evidence="15" type="primary">trpE</name>
    <name evidence="18" type="ORF">HNR42_001379</name>
</gene>
<organism evidence="18 19">
    <name type="scientific">Deinobacterium chartae</name>
    <dbReference type="NCBI Taxonomy" id="521158"/>
    <lineage>
        <taxon>Bacteria</taxon>
        <taxon>Thermotogati</taxon>
        <taxon>Deinococcota</taxon>
        <taxon>Deinococci</taxon>
        <taxon>Deinococcales</taxon>
        <taxon>Deinococcaceae</taxon>
        <taxon>Deinobacterium</taxon>
    </lineage>
</organism>
<dbReference type="Pfam" id="PF00425">
    <property type="entry name" value="Chorismate_bind"/>
    <property type="match status" value="1"/>
</dbReference>
<evidence type="ECO:0000256" key="8">
    <source>
        <dbReference type="ARBA" id="ARBA00022723"/>
    </source>
</evidence>
<dbReference type="InterPro" id="IPR005256">
    <property type="entry name" value="Anth_synth_I_PabB"/>
</dbReference>
<dbReference type="GO" id="GO:0046872">
    <property type="term" value="F:metal ion binding"/>
    <property type="evidence" value="ECO:0007669"/>
    <property type="project" value="UniProtKB-KW"/>
</dbReference>
<protein>
    <recommendedName>
        <fullName evidence="6 15">Anthranilate synthase component 1</fullName>
        <ecNumber evidence="5 15">4.1.3.27</ecNumber>
    </recommendedName>
</protein>
<sequence length="467" mass="51108">MRVHYREMTADLETPVSAYLKVAQGQSVSFLLESVEGGERNARYSFIGVGARGRMVARGQRVTLEGSFGEGTREVSDPLELLYSAVVRETAIPEPLPAFVGGAVGYTSYDLIRLYERLPEQNPDELNLPDVLFVSPRAMVIFDHVKHRLFLTALSEGEHEDALAESALQDLERRLRGPLPGVPGDRPAPHAEFRSNFTREGFEAAVERCLEYIRAGDIFQVVPSQRFSAPLTTHPFAIYRALRSVNPSPYLGYLDLGEVTLVASSPESLLKSDGREVVTRPIAGTRRRGRTAEEDRALEAELLADEKERAEHLMLVDLGRNDIGRVARFGSVRVEDAFSIERYSHVMHIVSGVRGTLAENRTPLHALASVLPMGTVSGAPKIRAMEIIEEIEPARRGPYGGAFGYIAPNGSLDMALTLRTMVVAHGQVHIQAGGGVVADSKPADEYQESLNKAAALMRAVELAEAGL</sequence>
<dbReference type="InterPro" id="IPR006805">
    <property type="entry name" value="Anth_synth_I_N"/>
</dbReference>